<evidence type="ECO:0000256" key="5">
    <source>
        <dbReference type="ARBA" id="ARBA00023180"/>
    </source>
</evidence>
<evidence type="ECO:0000259" key="7">
    <source>
        <dbReference type="PROSITE" id="PS50835"/>
    </source>
</evidence>
<comment type="subcellular location">
    <subcellularLocation>
        <location evidence="1">Membrane</location>
    </subcellularLocation>
</comment>
<evidence type="ECO:0000256" key="1">
    <source>
        <dbReference type="ARBA" id="ARBA00004370"/>
    </source>
</evidence>
<dbReference type="FunFam" id="2.60.40.10:FF:000142">
    <property type="entry name" value="V-set domain-containing T-cell activation inhibitor 1"/>
    <property type="match status" value="1"/>
</dbReference>
<keyword evidence="4" id="KW-1015">Disulfide bond</keyword>
<dbReference type="InterPro" id="IPR050504">
    <property type="entry name" value="IgSF_BTN/MOG"/>
</dbReference>
<sequence length="120" mass="13518">FSEDFSLVVPTRSVSADPGSDVILPAYLSPEISAVSMDIRWFKGTELIYHYNHRQDITNRDYENRVSLSTQELERGNLSLTLRNVQSSDSGVNTCTVFHDGYEKTGTVYLQVTGKALLKR</sequence>
<dbReference type="InterPro" id="IPR036179">
    <property type="entry name" value="Ig-like_dom_sf"/>
</dbReference>
<evidence type="ECO:0000256" key="2">
    <source>
        <dbReference type="ARBA" id="ARBA00022729"/>
    </source>
</evidence>
<dbReference type="GO" id="GO:1903037">
    <property type="term" value="P:regulation of leukocyte cell-cell adhesion"/>
    <property type="evidence" value="ECO:0007669"/>
    <property type="project" value="UniProtKB-ARBA"/>
</dbReference>
<dbReference type="InterPro" id="IPR013783">
    <property type="entry name" value="Ig-like_fold"/>
</dbReference>
<accession>A0A673K0I0</accession>
<dbReference type="Pfam" id="PF07686">
    <property type="entry name" value="V-set"/>
    <property type="match status" value="1"/>
</dbReference>
<evidence type="ECO:0000313" key="8">
    <source>
        <dbReference type="Ensembl" id="ENSSRHP00000059971.1"/>
    </source>
</evidence>
<dbReference type="PANTHER" id="PTHR24100">
    <property type="entry name" value="BUTYROPHILIN"/>
    <property type="match status" value="1"/>
</dbReference>
<dbReference type="GO" id="GO:0001817">
    <property type="term" value="P:regulation of cytokine production"/>
    <property type="evidence" value="ECO:0007669"/>
    <property type="project" value="TreeGrafter"/>
</dbReference>
<dbReference type="SMART" id="SM00409">
    <property type="entry name" value="IG"/>
    <property type="match status" value="1"/>
</dbReference>
<dbReference type="PROSITE" id="PS50835">
    <property type="entry name" value="IG_LIKE"/>
    <property type="match status" value="1"/>
</dbReference>
<organism evidence="8 9">
    <name type="scientific">Sinocyclocheilus rhinocerous</name>
    <dbReference type="NCBI Taxonomy" id="307959"/>
    <lineage>
        <taxon>Eukaryota</taxon>
        <taxon>Metazoa</taxon>
        <taxon>Chordata</taxon>
        <taxon>Craniata</taxon>
        <taxon>Vertebrata</taxon>
        <taxon>Euteleostomi</taxon>
        <taxon>Actinopterygii</taxon>
        <taxon>Neopterygii</taxon>
        <taxon>Teleostei</taxon>
        <taxon>Ostariophysi</taxon>
        <taxon>Cypriniformes</taxon>
        <taxon>Cyprinidae</taxon>
        <taxon>Cyprininae</taxon>
        <taxon>Sinocyclocheilus</taxon>
    </lineage>
</organism>
<dbReference type="Ensembl" id="ENSSRHT00000061642.1">
    <property type="protein sequence ID" value="ENSSRHP00000059971.1"/>
    <property type="gene ID" value="ENSSRHG00000030036.1"/>
</dbReference>
<keyword evidence="3" id="KW-0472">Membrane</keyword>
<evidence type="ECO:0000256" key="3">
    <source>
        <dbReference type="ARBA" id="ARBA00023136"/>
    </source>
</evidence>
<reference evidence="8" key="2">
    <citation type="submission" date="2025-09" db="UniProtKB">
        <authorList>
            <consortium name="Ensembl"/>
        </authorList>
    </citation>
    <scope>IDENTIFICATION</scope>
</reference>
<evidence type="ECO:0000313" key="9">
    <source>
        <dbReference type="Proteomes" id="UP000472270"/>
    </source>
</evidence>
<evidence type="ECO:0000256" key="4">
    <source>
        <dbReference type="ARBA" id="ARBA00023157"/>
    </source>
</evidence>
<name>A0A673K0I0_9TELE</name>
<proteinExistence type="predicted"/>
<evidence type="ECO:0000256" key="6">
    <source>
        <dbReference type="ARBA" id="ARBA00023319"/>
    </source>
</evidence>
<keyword evidence="6" id="KW-0393">Immunoglobulin domain</keyword>
<keyword evidence="2" id="KW-0732">Signal</keyword>
<dbReference type="InterPro" id="IPR007110">
    <property type="entry name" value="Ig-like_dom"/>
</dbReference>
<dbReference type="Proteomes" id="UP000472270">
    <property type="component" value="Unassembled WGS sequence"/>
</dbReference>
<dbReference type="GO" id="GO:0005102">
    <property type="term" value="F:signaling receptor binding"/>
    <property type="evidence" value="ECO:0007669"/>
    <property type="project" value="TreeGrafter"/>
</dbReference>
<dbReference type="GO" id="GO:0009897">
    <property type="term" value="C:external side of plasma membrane"/>
    <property type="evidence" value="ECO:0007669"/>
    <property type="project" value="TreeGrafter"/>
</dbReference>
<dbReference type="InterPro" id="IPR013106">
    <property type="entry name" value="Ig_V-set"/>
</dbReference>
<keyword evidence="5" id="KW-0325">Glycoprotein</keyword>
<dbReference type="InterPro" id="IPR003599">
    <property type="entry name" value="Ig_sub"/>
</dbReference>
<dbReference type="PANTHER" id="PTHR24100:SF130">
    <property type="entry name" value="BUTYROPHILIN-LIKE PROTEIN 9"/>
    <property type="match status" value="1"/>
</dbReference>
<dbReference type="Gene3D" id="2.60.40.10">
    <property type="entry name" value="Immunoglobulins"/>
    <property type="match status" value="1"/>
</dbReference>
<dbReference type="GO" id="GO:0050852">
    <property type="term" value="P:T cell receptor signaling pathway"/>
    <property type="evidence" value="ECO:0007669"/>
    <property type="project" value="TreeGrafter"/>
</dbReference>
<feature type="domain" description="Ig-like" evidence="7">
    <location>
        <begin position="3"/>
        <end position="113"/>
    </location>
</feature>
<dbReference type="GO" id="GO:0050863">
    <property type="term" value="P:regulation of T cell activation"/>
    <property type="evidence" value="ECO:0007669"/>
    <property type="project" value="UniProtKB-ARBA"/>
</dbReference>
<dbReference type="SUPFAM" id="SSF48726">
    <property type="entry name" value="Immunoglobulin"/>
    <property type="match status" value="1"/>
</dbReference>
<dbReference type="AlphaFoldDB" id="A0A673K0I0"/>
<keyword evidence="9" id="KW-1185">Reference proteome</keyword>
<protein>
    <recommendedName>
        <fullName evidence="7">Ig-like domain-containing protein</fullName>
    </recommendedName>
</protein>
<reference evidence="8" key="1">
    <citation type="submission" date="2025-08" db="UniProtKB">
        <authorList>
            <consortium name="Ensembl"/>
        </authorList>
    </citation>
    <scope>IDENTIFICATION</scope>
</reference>